<protein>
    <submittedName>
        <fullName evidence="2">Uncharacterized protein</fullName>
    </submittedName>
</protein>
<dbReference type="EMBL" id="CAMXCT030000113">
    <property type="protein sequence ID" value="CAL4761295.1"/>
    <property type="molecule type" value="Genomic_DNA"/>
</dbReference>
<keyword evidence="4" id="KW-1185">Reference proteome</keyword>
<gene>
    <name evidence="2" type="ORF">C1SCF055_LOCUS2426</name>
</gene>
<organism evidence="2">
    <name type="scientific">Cladocopium goreaui</name>
    <dbReference type="NCBI Taxonomy" id="2562237"/>
    <lineage>
        <taxon>Eukaryota</taxon>
        <taxon>Sar</taxon>
        <taxon>Alveolata</taxon>
        <taxon>Dinophyceae</taxon>
        <taxon>Suessiales</taxon>
        <taxon>Symbiodiniaceae</taxon>
        <taxon>Cladocopium</taxon>
    </lineage>
</organism>
<dbReference type="EMBL" id="CAMXCT010000113">
    <property type="protein sequence ID" value="CAI3973983.1"/>
    <property type="molecule type" value="Genomic_DNA"/>
</dbReference>
<comment type="caution">
    <text evidence="2">The sequence shown here is derived from an EMBL/GenBank/DDBJ whole genome shotgun (WGS) entry which is preliminary data.</text>
</comment>
<name>A0A9P1FF83_9DINO</name>
<proteinExistence type="predicted"/>
<evidence type="ECO:0000313" key="3">
    <source>
        <dbReference type="EMBL" id="CAL4761295.1"/>
    </source>
</evidence>
<dbReference type="AlphaFoldDB" id="A0A9P1FF83"/>
<reference evidence="3 4" key="2">
    <citation type="submission" date="2024-05" db="EMBL/GenBank/DDBJ databases">
        <authorList>
            <person name="Chen Y."/>
            <person name="Shah S."/>
            <person name="Dougan E. K."/>
            <person name="Thang M."/>
            <person name="Chan C."/>
        </authorList>
    </citation>
    <scope>NUCLEOTIDE SEQUENCE [LARGE SCALE GENOMIC DNA]</scope>
</reference>
<feature type="compositionally biased region" description="Polar residues" evidence="1">
    <location>
        <begin position="52"/>
        <end position="70"/>
    </location>
</feature>
<reference evidence="2" key="1">
    <citation type="submission" date="2022-10" db="EMBL/GenBank/DDBJ databases">
        <authorList>
            <person name="Chen Y."/>
            <person name="Dougan E. K."/>
            <person name="Chan C."/>
            <person name="Rhodes N."/>
            <person name="Thang M."/>
        </authorList>
    </citation>
    <scope>NUCLEOTIDE SEQUENCE</scope>
</reference>
<dbReference type="EMBL" id="CAMXCT020000113">
    <property type="protein sequence ID" value="CAL1127358.1"/>
    <property type="molecule type" value="Genomic_DNA"/>
</dbReference>
<evidence type="ECO:0000256" key="1">
    <source>
        <dbReference type="SAM" id="MobiDB-lite"/>
    </source>
</evidence>
<dbReference type="OrthoDB" id="423533at2759"/>
<dbReference type="Proteomes" id="UP001152797">
    <property type="component" value="Unassembled WGS sequence"/>
</dbReference>
<accession>A0A9P1FF83</accession>
<evidence type="ECO:0000313" key="2">
    <source>
        <dbReference type="EMBL" id="CAI3973983.1"/>
    </source>
</evidence>
<sequence length="574" mass="64043">MTSPEGQGYRKRPTNIQHAEGPDSTGPWSLTKSVKFGEPSAEPEEHNEAPATCSNTAQSPADLEQTNLSRDASPRRPGQCIWVLDDPIVRGKRFRLQCRAPKENNDLHLLFVRTEKKRLSVVALDVALAKEKGLEAAKLVYNKRLAKPFLCSRAVRLDFSYRKQDCSMAVTPASNGEAQVALCLVKESDTLGSAMWTLLDFVVVQVCQTTPLQAEDPVQKSKEEMLAEAGEKLRDDLGRLVHSLKVAAFYGAREAAQSLIHKESSADNRSMLRRISQARSVESVIECAKMLDRNAQKGFQDLKNTIRNLCSILVITWDSREKLPWSFYQIESDNNITPKIDVRARSQMTMSNLSVHDMGGVTISNFRVLLSWYGDDGRSDLDLYLSCPECEGVVHHQNKCCNCLEQLQLTLEGLEAVPESSDHQEALGVDLAAADDAGARCIRSITKDGPLDQACARDNIQLQPGDLLLGVENQTVRIQKSKPCRVEMDVDHLGPKHMRSEQNVFVQQPSDKTYVLQVHLFAGDPVEYQVLVQRVGFPDIVYNLPAHQETDETVDVFSMTALQLESAWEPLELD</sequence>
<evidence type="ECO:0000313" key="4">
    <source>
        <dbReference type="Proteomes" id="UP001152797"/>
    </source>
</evidence>
<feature type="region of interest" description="Disordered" evidence="1">
    <location>
        <begin position="1"/>
        <end position="74"/>
    </location>
</feature>